<comment type="caution">
    <text evidence="2">The sequence shown here is derived from an EMBL/GenBank/DDBJ whole genome shotgun (WGS) entry which is preliminary data.</text>
</comment>
<sequence length="119" mass="12648">MRAFTFCFVGVLIGFTALASANGSPASMLSQSLLRLGAKEVGEDVAERIAKELGSEMVERVSAKVMREGGEALVTETAELTVRYGPEVLRALDNVPSPNKIVQALNQLPDADVQLAASR</sequence>
<dbReference type="EMBL" id="JAJKFT010000008">
    <property type="protein sequence ID" value="MCC9628934.1"/>
    <property type="molecule type" value="Genomic_DNA"/>
</dbReference>
<evidence type="ECO:0000313" key="2">
    <source>
        <dbReference type="EMBL" id="MCC9628934.1"/>
    </source>
</evidence>
<protein>
    <recommendedName>
        <fullName evidence="4">DUF4197 family protein</fullName>
    </recommendedName>
</protein>
<gene>
    <name evidence="2" type="ORF">LOC68_11040</name>
</gene>
<feature type="non-terminal residue" evidence="2">
    <location>
        <position position="119"/>
    </location>
</feature>
<feature type="chain" id="PRO_5040755476" description="DUF4197 family protein" evidence="1">
    <location>
        <begin position="20"/>
        <end position="119"/>
    </location>
</feature>
<name>A0A9X1SJJ5_9BACT</name>
<evidence type="ECO:0008006" key="4">
    <source>
        <dbReference type="Google" id="ProtNLM"/>
    </source>
</evidence>
<accession>A0A9X1SJJ5</accession>
<proteinExistence type="predicted"/>
<evidence type="ECO:0000256" key="1">
    <source>
        <dbReference type="SAM" id="SignalP"/>
    </source>
</evidence>
<feature type="signal peptide" evidence="1">
    <location>
        <begin position="1"/>
        <end position="19"/>
    </location>
</feature>
<keyword evidence="1" id="KW-0732">Signal</keyword>
<dbReference type="RefSeq" id="WP_230218486.1">
    <property type="nucleotide sequence ID" value="NZ_JAJKFT010000008.1"/>
</dbReference>
<reference evidence="2" key="1">
    <citation type="submission" date="2021-11" db="EMBL/GenBank/DDBJ databases">
        <title>Genome sequence.</title>
        <authorList>
            <person name="Sun Q."/>
        </authorList>
    </citation>
    <scope>NUCLEOTIDE SEQUENCE</scope>
    <source>
        <strain evidence="2">JC732</strain>
    </source>
</reference>
<evidence type="ECO:0000313" key="3">
    <source>
        <dbReference type="Proteomes" id="UP001139103"/>
    </source>
</evidence>
<dbReference type="Proteomes" id="UP001139103">
    <property type="component" value="Unassembled WGS sequence"/>
</dbReference>
<organism evidence="2 3">
    <name type="scientific">Blastopirellula sediminis</name>
    <dbReference type="NCBI Taxonomy" id="2894196"/>
    <lineage>
        <taxon>Bacteria</taxon>
        <taxon>Pseudomonadati</taxon>
        <taxon>Planctomycetota</taxon>
        <taxon>Planctomycetia</taxon>
        <taxon>Pirellulales</taxon>
        <taxon>Pirellulaceae</taxon>
        <taxon>Blastopirellula</taxon>
    </lineage>
</organism>
<keyword evidence="3" id="KW-1185">Reference proteome</keyword>
<dbReference type="AlphaFoldDB" id="A0A9X1SJJ5"/>